<gene>
    <name evidence="1" type="ORF">LPJ64_005545</name>
</gene>
<reference evidence="1" key="1">
    <citation type="submission" date="2022-07" db="EMBL/GenBank/DDBJ databases">
        <title>Phylogenomic reconstructions and comparative analyses of Kickxellomycotina fungi.</title>
        <authorList>
            <person name="Reynolds N.K."/>
            <person name="Stajich J.E."/>
            <person name="Barry K."/>
            <person name="Grigoriev I.V."/>
            <person name="Crous P."/>
            <person name="Smith M.E."/>
        </authorList>
    </citation>
    <scope>NUCLEOTIDE SEQUENCE</scope>
    <source>
        <strain evidence="1">NBRC 105413</strain>
    </source>
</reference>
<name>A0A9W7XHI5_9FUNG</name>
<evidence type="ECO:0000313" key="1">
    <source>
        <dbReference type="EMBL" id="KAJ1642625.1"/>
    </source>
</evidence>
<organism evidence="1 2">
    <name type="scientific">Coemansia asiatica</name>
    <dbReference type="NCBI Taxonomy" id="1052880"/>
    <lineage>
        <taxon>Eukaryota</taxon>
        <taxon>Fungi</taxon>
        <taxon>Fungi incertae sedis</taxon>
        <taxon>Zoopagomycota</taxon>
        <taxon>Kickxellomycotina</taxon>
        <taxon>Kickxellomycetes</taxon>
        <taxon>Kickxellales</taxon>
        <taxon>Kickxellaceae</taxon>
        <taxon>Coemansia</taxon>
    </lineage>
</organism>
<evidence type="ECO:0000313" key="2">
    <source>
        <dbReference type="Proteomes" id="UP001145021"/>
    </source>
</evidence>
<protein>
    <submittedName>
        <fullName evidence="1">Uncharacterized protein</fullName>
    </submittedName>
</protein>
<accession>A0A9W7XHI5</accession>
<keyword evidence="2" id="KW-1185">Reference proteome</keyword>
<proteinExistence type="predicted"/>
<dbReference type="EMBL" id="JANBOH010000366">
    <property type="protein sequence ID" value="KAJ1642625.1"/>
    <property type="molecule type" value="Genomic_DNA"/>
</dbReference>
<comment type="caution">
    <text evidence="1">The sequence shown here is derived from an EMBL/GenBank/DDBJ whole genome shotgun (WGS) entry which is preliminary data.</text>
</comment>
<dbReference type="AlphaFoldDB" id="A0A9W7XHI5"/>
<sequence length="225" mass="25052">MNIFDGNCAWFAPNVPAAHIHAWISDGSIQIKDPRKPIIQYYFSNAFDDDNTLELVRSPEKVVYRSAWIMDSSHTRTKQPLGPYALNQRSSQVASSVVHASPATSVRAHMARRSFTPHKHDWHSTTPYATKRPRSVAGITGEFYSPTGVSIDRYMESLEETRSVASSRASATSSIISGYGRRQHIVSRFVINADEVTRASILADVADFTPNEHGFVAYKIPKLAV</sequence>
<dbReference type="Proteomes" id="UP001145021">
    <property type="component" value="Unassembled WGS sequence"/>
</dbReference>